<evidence type="ECO:0000256" key="3">
    <source>
        <dbReference type="ARBA" id="ARBA00022448"/>
    </source>
</evidence>
<feature type="transmembrane region" description="Helical" evidence="7">
    <location>
        <begin position="188"/>
        <end position="206"/>
    </location>
</feature>
<dbReference type="STRING" id="1423802.FC56_GL000891"/>
<evidence type="ECO:0000256" key="5">
    <source>
        <dbReference type="ARBA" id="ARBA00022989"/>
    </source>
</evidence>
<comment type="caution">
    <text evidence="8">The sequence shown here is derived from an EMBL/GenBank/DDBJ whole genome shotgun (WGS) entry which is preliminary data.</text>
</comment>
<feature type="transmembrane region" description="Helical" evidence="7">
    <location>
        <begin position="128"/>
        <end position="150"/>
    </location>
</feature>
<evidence type="ECO:0000256" key="2">
    <source>
        <dbReference type="ARBA" id="ARBA00008821"/>
    </source>
</evidence>
<feature type="transmembrane region" description="Helical" evidence="7">
    <location>
        <begin position="41"/>
        <end position="67"/>
    </location>
</feature>
<dbReference type="Pfam" id="PF00860">
    <property type="entry name" value="Xan_ur_permease"/>
    <property type="match status" value="1"/>
</dbReference>
<comment type="subcellular location">
    <subcellularLocation>
        <location evidence="1">Membrane</location>
        <topology evidence="1">Multi-pass membrane protein</topology>
    </subcellularLocation>
</comment>
<organism evidence="8 9">
    <name type="scientific">Lentilactobacillus senioris DSM 24302 = JCM 17472</name>
    <dbReference type="NCBI Taxonomy" id="1423802"/>
    <lineage>
        <taxon>Bacteria</taxon>
        <taxon>Bacillati</taxon>
        <taxon>Bacillota</taxon>
        <taxon>Bacilli</taxon>
        <taxon>Lactobacillales</taxon>
        <taxon>Lactobacillaceae</taxon>
        <taxon>Lentilactobacillus</taxon>
    </lineage>
</organism>
<evidence type="ECO:0000256" key="7">
    <source>
        <dbReference type="SAM" id="Phobius"/>
    </source>
</evidence>
<comment type="similarity">
    <text evidence="2">Belongs to the nucleobase:cation symporter-2 (NCS2) (TC 2.A.40) family.</text>
</comment>
<keyword evidence="4 7" id="KW-0812">Transmembrane</keyword>
<dbReference type="GO" id="GO:0005886">
    <property type="term" value="C:plasma membrane"/>
    <property type="evidence" value="ECO:0007669"/>
    <property type="project" value="TreeGrafter"/>
</dbReference>
<dbReference type="Proteomes" id="UP000051256">
    <property type="component" value="Unassembled WGS sequence"/>
</dbReference>
<dbReference type="PATRIC" id="fig|1423802.4.peg.904"/>
<feature type="transmembrane region" description="Helical" evidence="7">
    <location>
        <begin position="162"/>
        <end position="182"/>
    </location>
</feature>
<accession>A0A0R2CPR5</accession>
<reference evidence="8 9" key="1">
    <citation type="journal article" date="2015" name="Genome Announc.">
        <title>Expanding the biotechnology potential of lactobacilli through comparative genomics of 213 strains and associated genera.</title>
        <authorList>
            <person name="Sun Z."/>
            <person name="Harris H.M."/>
            <person name="McCann A."/>
            <person name="Guo C."/>
            <person name="Argimon S."/>
            <person name="Zhang W."/>
            <person name="Yang X."/>
            <person name="Jeffery I.B."/>
            <person name="Cooney J.C."/>
            <person name="Kagawa T.F."/>
            <person name="Liu W."/>
            <person name="Song Y."/>
            <person name="Salvetti E."/>
            <person name="Wrobel A."/>
            <person name="Rasinkangas P."/>
            <person name="Parkhill J."/>
            <person name="Rea M.C."/>
            <person name="O'Sullivan O."/>
            <person name="Ritari J."/>
            <person name="Douillard F.P."/>
            <person name="Paul Ross R."/>
            <person name="Yang R."/>
            <person name="Briner A.E."/>
            <person name="Felis G.E."/>
            <person name="de Vos W.M."/>
            <person name="Barrangou R."/>
            <person name="Klaenhammer T.R."/>
            <person name="Caufield P.W."/>
            <person name="Cui Y."/>
            <person name="Zhang H."/>
            <person name="O'Toole P.W."/>
        </authorList>
    </citation>
    <scope>NUCLEOTIDE SEQUENCE [LARGE SCALE GENOMIC DNA]</scope>
    <source>
        <strain evidence="8 9">DSM 24302</strain>
    </source>
</reference>
<dbReference type="GO" id="GO:0042907">
    <property type="term" value="F:xanthine transmembrane transporter activity"/>
    <property type="evidence" value="ECO:0007669"/>
    <property type="project" value="TreeGrafter"/>
</dbReference>
<keyword evidence="3" id="KW-0813">Transport</keyword>
<evidence type="ECO:0000313" key="8">
    <source>
        <dbReference type="EMBL" id="KRM93226.1"/>
    </source>
</evidence>
<evidence type="ECO:0000256" key="1">
    <source>
        <dbReference type="ARBA" id="ARBA00004141"/>
    </source>
</evidence>
<dbReference type="InterPro" id="IPR006043">
    <property type="entry name" value="NCS2"/>
</dbReference>
<keyword evidence="6 7" id="KW-0472">Membrane</keyword>
<proteinExistence type="inferred from homology"/>
<keyword evidence="9" id="KW-1185">Reference proteome</keyword>
<protein>
    <submittedName>
        <fullName evidence="8">Uracil-xanthine permease</fullName>
    </submittedName>
</protein>
<evidence type="ECO:0000256" key="6">
    <source>
        <dbReference type="ARBA" id="ARBA00023136"/>
    </source>
</evidence>
<feature type="transmembrane region" description="Helical" evidence="7">
    <location>
        <begin position="73"/>
        <end position="91"/>
    </location>
</feature>
<name>A0A0R2CPR5_9LACO</name>
<dbReference type="AlphaFoldDB" id="A0A0R2CPR5"/>
<dbReference type="EMBL" id="AYZR01000009">
    <property type="protein sequence ID" value="KRM93226.1"/>
    <property type="molecule type" value="Genomic_DNA"/>
</dbReference>
<evidence type="ECO:0000313" key="9">
    <source>
        <dbReference type="Proteomes" id="UP000051256"/>
    </source>
</evidence>
<sequence length="208" mass="22141">MAQNSDFHDDSALLDIHDKPSPLAWAGLSLQHMFSMFGSTVIVPLLVGLSPSIALFSSGIGTLLHIMITQRKIPAYMGSSFAFITPMLALMKTTGYPGIAQGVIGVGLVYLLVAGIIWAVGADWVDKLLPPIVVGPIVMVIGLSLAGSAATDAMMKNNHYDLTYFLIALATLGLAIFFNMAFKGLIGLIPILLGIVGGLSYFDCLWNR</sequence>
<evidence type="ECO:0000256" key="4">
    <source>
        <dbReference type="ARBA" id="ARBA00022692"/>
    </source>
</evidence>
<dbReference type="PANTHER" id="PTHR42810">
    <property type="entry name" value="PURINE PERMEASE C1399.01C-RELATED"/>
    <property type="match status" value="1"/>
</dbReference>
<keyword evidence="5 7" id="KW-1133">Transmembrane helix</keyword>
<feature type="transmembrane region" description="Helical" evidence="7">
    <location>
        <begin position="103"/>
        <end position="122"/>
    </location>
</feature>
<gene>
    <name evidence="8" type="ORF">FC56_GL000891</name>
</gene>
<dbReference type="PANTHER" id="PTHR42810:SF1">
    <property type="entry name" value="PURINE PERMEASE YWDJ-RELATED"/>
    <property type="match status" value="1"/>
</dbReference>